<dbReference type="Proteomes" id="UP000314986">
    <property type="component" value="Unassembled WGS sequence"/>
</dbReference>
<accession>A0A4W3HHA7</accession>
<dbReference type="GeneTree" id="ENSGT01100000263714"/>
<keyword evidence="4" id="KW-1185">Reference proteome</keyword>
<evidence type="ECO:0000313" key="3">
    <source>
        <dbReference type="Ensembl" id="ENSCMIP00000015346.1"/>
    </source>
</evidence>
<reference evidence="3" key="5">
    <citation type="submission" date="2025-09" db="UniProtKB">
        <authorList>
            <consortium name="Ensembl"/>
        </authorList>
    </citation>
    <scope>IDENTIFICATION</scope>
</reference>
<dbReference type="InterPro" id="IPR018114">
    <property type="entry name" value="TRYPSIN_HIS"/>
</dbReference>
<dbReference type="PROSITE" id="PS00134">
    <property type="entry name" value="TRYPSIN_HIS"/>
    <property type="match status" value="1"/>
</dbReference>
<dbReference type="Gene3D" id="2.40.10.10">
    <property type="entry name" value="Trypsin-like serine proteases"/>
    <property type="match status" value="2"/>
</dbReference>
<reference evidence="4" key="1">
    <citation type="journal article" date="2006" name="Science">
        <title>Ancient noncoding elements conserved in the human genome.</title>
        <authorList>
            <person name="Venkatesh B."/>
            <person name="Kirkness E.F."/>
            <person name="Loh Y.H."/>
            <person name="Halpern A.L."/>
            <person name="Lee A.P."/>
            <person name="Johnson J."/>
            <person name="Dandona N."/>
            <person name="Viswanathan L.D."/>
            <person name="Tay A."/>
            <person name="Venter J.C."/>
            <person name="Strausberg R.L."/>
            <person name="Brenner S."/>
        </authorList>
    </citation>
    <scope>NUCLEOTIDE SEQUENCE [LARGE SCALE GENOMIC DNA]</scope>
</reference>
<evidence type="ECO:0000256" key="1">
    <source>
        <dbReference type="ARBA" id="ARBA00023157"/>
    </source>
</evidence>
<dbReference type="Ensembl" id="ENSCMIT00000015665.1">
    <property type="protein sequence ID" value="ENSCMIP00000015346.1"/>
    <property type="gene ID" value="ENSCMIG00000007496.1"/>
</dbReference>
<dbReference type="STRING" id="7868.ENSCMIP00000015346"/>
<reference evidence="4" key="2">
    <citation type="journal article" date="2007" name="PLoS Biol.">
        <title>Survey sequencing and comparative analysis of the elephant shark (Callorhinchus milii) genome.</title>
        <authorList>
            <person name="Venkatesh B."/>
            <person name="Kirkness E.F."/>
            <person name="Loh Y.H."/>
            <person name="Halpern A.L."/>
            <person name="Lee A.P."/>
            <person name="Johnson J."/>
            <person name="Dandona N."/>
            <person name="Viswanathan L.D."/>
            <person name="Tay A."/>
            <person name="Venter J.C."/>
            <person name="Strausberg R.L."/>
            <person name="Brenner S."/>
        </authorList>
    </citation>
    <scope>NUCLEOTIDE SEQUENCE [LARGE SCALE GENOMIC DNA]</scope>
</reference>
<dbReference type="PANTHER" id="PTHR24252">
    <property type="entry name" value="ACROSIN-RELATED"/>
    <property type="match status" value="1"/>
</dbReference>
<sequence length="72" mass="7907">NPVVSRLADRFLGVIIGQCGEKHVFSMIVGGSDASLGSWPWQVTLYNNYNHVCGGSIIDQFWILTAAHCVEK</sequence>
<dbReference type="AlphaFoldDB" id="A0A4W3HHA7"/>
<dbReference type="SUPFAM" id="SSF50494">
    <property type="entry name" value="Trypsin-like serine proteases"/>
    <property type="match status" value="1"/>
</dbReference>
<reference evidence="3" key="4">
    <citation type="submission" date="2025-08" db="UniProtKB">
        <authorList>
            <consortium name="Ensembl"/>
        </authorList>
    </citation>
    <scope>IDENTIFICATION</scope>
</reference>
<name>A0A4W3HHA7_CALMI</name>
<dbReference type="GO" id="GO:0006508">
    <property type="term" value="P:proteolysis"/>
    <property type="evidence" value="ECO:0007669"/>
    <property type="project" value="InterPro"/>
</dbReference>
<dbReference type="OMA" id="HSCRTEI"/>
<dbReference type="PANTHER" id="PTHR24252:SF7">
    <property type="entry name" value="HYALIN"/>
    <property type="match status" value="1"/>
</dbReference>
<dbReference type="Pfam" id="PF00089">
    <property type="entry name" value="Trypsin"/>
    <property type="match status" value="1"/>
</dbReference>
<dbReference type="InterPro" id="IPR001254">
    <property type="entry name" value="Trypsin_dom"/>
</dbReference>
<protein>
    <recommendedName>
        <fullName evidence="2">Peptidase S1 domain-containing protein</fullName>
    </recommendedName>
</protein>
<dbReference type="InterPro" id="IPR043504">
    <property type="entry name" value="Peptidase_S1_PA_chymotrypsin"/>
</dbReference>
<dbReference type="InterPro" id="IPR009003">
    <property type="entry name" value="Peptidase_S1_PA"/>
</dbReference>
<evidence type="ECO:0000313" key="4">
    <source>
        <dbReference type="Proteomes" id="UP000314986"/>
    </source>
</evidence>
<feature type="domain" description="Peptidase S1" evidence="2">
    <location>
        <begin position="28"/>
        <end position="72"/>
    </location>
</feature>
<dbReference type="InParanoid" id="A0A4W3HHA7"/>
<proteinExistence type="predicted"/>
<dbReference type="PROSITE" id="PS50240">
    <property type="entry name" value="TRYPSIN_DOM"/>
    <property type="match status" value="1"/>
</dbReference>
<evidence type="ECO:0000259" key="2">
    <source>
        <dbReference type="PROSITE" id="PS50240"/>
    </source>
</evidence>
<keyword evidence="1" id="KW-1015">Disulfide bond</keyword>
<organism evidence="3 4">
    <name type="scientific">Callorhinchus milii</name>
    <name type="common">Ghost shark</name>
    <dbReference type="NCBI Taxonomy" id="7868"/>
    <lineage>
        <taxon>Eukaryota</taxon>
        <taxon>Metazoa</taxon>
        <taxon>Chordata</taxon>
        <taxon>Craniata</taxon>
        <taxon>Vertebrata</taxon>
        <taxon>Chondrichthyes</taxon>
        <taxon>Holocephali</taxon>
        <taxon>Chimaeriformes</taxon>
        <taxon>Callorhinchidae</taxon>
        <taxon>Callorhinchus</taxon>
    </lineage>
</organism>
<reference evidence="4" key="3">
    <citation type="journal article" date="2014" name="Nature">
        <title>Elephant shark genome provides unique insights into gnathostome evolution.</title>
        <authorList>
            <consortium name="International Elephant Shark Genome Sequencing Consortium"/>
            <person name="Venkatesh B."/>
            <person name="Lee A.P."/>
            <person name="Ravi V."/>
            <person name="Maurya A.K."/>
            <person name="Lian M.M."/>
            <person name="Swann J.B."/>
            <person name="Ohta Y."/>
            <person name="Flajnik M.F."/>
            <person name="Sutoh Y."/>
            <person name="Kasahara M."/>
            <person name="Hoon S."/>
            <person name="Gangu V."/>
            <person name="Roy S.W."/>
            <person name="Irimia M."/>
            <person name="Korzh V."/>
            <person name="Kondrychyn I."/>
            <person name="Lim Z.W."/>
            <person name="Tay B.H."/>
            <person name="Tohari S."/>
            <person name="Kong K.W."/>
            <person name="Ho S."/>
            <person name="Lorente-Galdos B."/>
            <person name="Quilez J."/>
            <person name="Marques-Bonet T."/>
            <person name="Raney B.J."/>
            <person name="Ingham P.W."/>
            <person name="Tay A."/>
            <person name="Hillier L.W."/>
            <person name="Minx P."/>
            <person name="Boehm T."/>
            <person name="Wilson R.K."/>
            <person name="Brenner S."/>
            <person name="Warren W.C."/>
        </authorList>
    </citation>
    <scope>NUCLEOTIDE SEQUENCE [LARGE SCALE GENOMIC DNA]</scope>
</reference>
<dbReference type="GO" id="GO:0004252">
    <property type="term" value="F:serine-type endopeptidase activity"/>
    <property type="evidence" value="ECO:0007669"/>
    <property type="project" value="InterPro"/>
</dbReference>